<sequence length="126" mass="13356">MDLKAQAISISGTHASSSVAVVASRGGQARAQVPGGRFGGQDQKGSLMRRSFLYSDSALPPPVPVRRFPPPRCRSIGAFGIIFSSTQLRMMCSGWATSDELPLPPLGLVPGGWCFCVAALKSFFLK</sequence>
<name>A0A8T0PIM4_PANVG</name>
<organism evidence="1 2">
    <name type="scientific">Panicum virgatum</name>
    <name type="common">Blackwell switchgrass</name>
    <dbReference type="NCBI Taxonomy" id="38727"/>
    <lineage>
        <taxon>Eukaryota</taxon>
        <taxon>Viridiplantae</taxon>
        <taxon>Streptophyta</taxon>
        <taxon>Embryophyta</taxon>
        <taxon>Tracheophyta</taxon>
        <taxon>Spermatophyta</taxon>
        <taxon>Magnoliopsida</taxon>
        <taxon>Liliopsida</taxon>
        <taxon>Poales</taxon>
        <taxon>Poaceae</taxon>
        <taxon>PACMAD clade</taxon>
        <taxon>Panicoideae</taxon>
        <taxon>Panicodae</taxon>
        <taxon>Paniceae</taxon>
        <taxon>Panicinae</taxon>
        <taxon>Panicum</taxon>
        <taxon>Panicum sect. Hiantes</taxon>
    </lineage>
</organism>
<dbReference type="Proteomes" id="UP000823388">
    <property type="component" value="Chromosome 8K"/>
</dbReference>
<evidence type="ECO:0000313" key="1">
    <source>
        <dbReference type="EMBL" id="KAG2561793.1"/>
    </source>
</evidence>
<reference evidence="1" key="1">
    <citation type="submission" date="2020-05" db="EMBL/GenBank/DDBJ databases">
        <title>WGS assembly of Panicum virgatum.</title>
        <authorList>
            <person name="Lovell J.T."/>
            <person name="Jenkins J."/>
            <person name="Shu S."/>
            <person name="Juenger T.E."/>
            <person name="Schmutz J."/>
        </authorList>
    </citation>
    <scope>NUCLEOTIDE SEQUENCE</scope>
    <source>
        <strain evidence="1">AP13</strain>
    </source>
</reference>
<dbReference type="EMBL" id="CM029051">
    <property type="protein sequence ID" value="KAG2561793.1"/>
    <property type="molecule type" value="Genomic_DNA"/>
</dbReference>
<dbReference type="AlphaFoldDB" id="A0A8T0PIM4"/>
<accession>A0A8T0PIM4</accession>
<gene>
    <name evidence="1" type="ORF">PVAP13_8KG112402</name>
</gene>
<keyword evidence="2" id="KW-1185">Reference proteome</keyword>
<evidence type="ECO:0000313" key="2">
    <source>
        <dbReference type="Proteomes" id="UP000823388"/>
    </source>
</evidence>
<proteinExistence type="predicted"/>
<protein>
    <submittedName>
        <fullName evidence="1">Uncharacterized protein</fullName>
    </submittedName>
</protein>
<comment type="caution">
    <text evidence="1">The sequence shown here is derived from an EMBL/GenBank/DDBJ whole genome shotgun (WGS) entry which is preliminary data.</text>
</comment>